<keyword evidence="3 6" id="KW-0812">Transmembrane</keyword>
<evidence type="ECO:0000313" key="7">
    <source>
        <dbReference type="EMBL" id="SQI53363.1"/>
    </source>
</evidence>
<reference evidence="7 8" key="1">
    <citation type="submission" date="2018-06" db="EMBL/GenBank/DDBJ databases">
        <authorList>
            <consortium name="Pathogen Informatics"/>
            <person name="Doyle S."/>
        </authorList>
    </citation>
    <scope>NUCLEOTIDE SEQUENCE [LARGE SCALE GENOMIC DNA]</scope>
    <source>
        <strain evidence="7 8">NCTC4824</strain>
    </source>
</reference>
<feature type="transmembrane region" description="Helical" evidence="6">
    <location>
        <begin position="63"/>
        <end position="80"/>
    </location>
</feature>
<feature type="transmembrane region" description="Helical" evidence="6">
    <location>
        <begin position="147"/>
        <end position="168"/>
    </location>
</feature>
<proteinExistence type="predicted"/>
<name>A0A2X4VQW4_LEDLE</name>
<keyword evidence="8" id="KW-1185">Reference proteome</keyword>
<organism evidence="7 8">
    <name type="scientific">Lederbergia lenta</name>
    <name type="common">Bacillus lentus</name>
    <dbReference type="NCBI Taxonomy" id="1467"/>
    <lineage>
        <taxon>Bacteria</taxon>
        <taxon>Bacillati</taxon>
        <taxon>Bacillota</taxon>
        <taxon>Bacilli</taxon>
        <taxon>Bacillales</taxon>
        <taxon>Bacillaceae</taxon>
        <taxon>Lederbergia</taxon>
    </lineage>
</organism>
<accession>A0A2X4VQW4</accession>
<dbReference type="Proteomes" id="UP000249134">
    <property type="component" value="Chromosome 1"/>
</dbReference>
<dbReference type="PANTHER" id="PTHR30249">
    <property type="entry name" value="PUTATIVE SEROTONIN TRANSPORTER"/>
    <property type="match status" value="1"/>
</dbReference>
<gene>
    <name evidence="7" type="primary">cidB</name>
    <name evidence="7" type="ORF">NCTC4824_00844</name>
</gene>
<dbReference type="EMBL" id="LS483476">
    <property type="protein sequence ID" value="SQI53363.1"/>
    <property type="molecule type" value="Genomic_DNA"/>
</dbReference>
<evidence type="ECO:0000256" key="6">
    <source>
        <dbReference type="SAM" id="Phobius"/>
    </source>
</evidence>
<evidence type="ECO:0000256" key="3">
    <source>
        <dbReference type="ARBA" id="ARBA00022692"/>
    </source>
</evidence>
<evidence type="ECO:0000256" key="5">
    <source>
        <dbReference type="ARBA" id="ARBA00023136"/>
    </source>
</evidence>
<feature type="transmembrane region" description="Helical" evidence="6">
    <location>
        <begin position="92"/>
        <end position="115"/>
    </location>
</feature>
<feature type="transmembrane region" description="Helical" evidence="6">
    <location>
        <begin position="32"/>
        <end position="51"/>
    </location>
</feature>
<dbReference type="STRING" id="1348624.GCA_001591545_03414"/>
<sequence>MNDVLIGMLAIICTLIVFFSSKWLSIRYPHPLTIPILISTIVIVAGLLFFHISYDTYFIGGQWIDRFLGPAVVALAYPLYQQRIILKKNAIPIIIGVICGSFIGVLSGLIMGRWLGLDRLIITSLLPKSVTSPVAMDIAHTIGGSPALAAVLVMFAGISGAVMGPSLLKWARVHHYLAKGVGMGSASHAIGTAKAMESDIKAGAVSTVAMVLSAIIVSIITPLLVILFM</sequence>
<dbReference type="InterPro" id="IPR007300">
    <property type="entry name" value="CidB/LrgB"/>
</dbReference>
<evidence type="ECO:0000256" key="1">
    <source>
        <dbReference type="ARBA" id="ARBA00004651"/>
    </source>
</evidence>
<evidence type="ECO:0000313" key="8">
    <source>
        <dbReference type="Proteomes" id="UP000249134"/>
    </source>
</evidence>
<dbReference type="GO" id="GO:0005886">
    <property type="term" value="C:plasma membrane"/>
    <property type="evidence" value="ECO:0007669"/>
    <property type="project" value="UniProtKB-SubCell"/>
</dbReference>
<protein>
    <submittedName>
        <fullName evidence="7">LrgB family protein</fullName>
    </submittedName>
</protein>
<dbReference type="PANTHER" id="PTHR30249:SF17">
    <property type="entry name" value="HOLIN-LIKE PROTEIN CIDB"/>
    <property type="match status" value="1"/>
</dbReference>
<dbReference type="KEGG" id="blen:NCTC4824_00844"/>
<keyword evidence="2" id="KW-1003">Cell membrane</keyword>
<dbReference type="AlphaFoldDB" id="A0A2X4VQW4"/>
<evidence type="ECO:0000256" key="2">
    <source>
        <dbReference type="ARBA" id="ARBA00022475"/>
    </source>
</evidence>
<dbReference type="RefSeq" id="WP_066145001.1">
    <property type="nucleotide sequence ID" value="NZ_CBCSGM010000007.1"/>
</dbReference>
<keyword evidence="4 6" id="KW-1133">Transmembrane helix</keyword>
<keyword evidence="5 6" id="KW-0472">Membrane</keyword>
<evidence type="ECO:0000256" key="4">
    <source>
        <dbReference type="ARBA" id="ARBA00022989"/>
    </source>
</evidence>
<feature type="transmembrane region" description="Helical" evidence="6">
    <location>
        <begin position="6"/>
        <end position="25"/>
    </location>
</feature>
<comment type="subcellular location">
    <subcellularLocation>
        <location evidence="1">Cell membrane</location>
        <topology evidence="1">Multi-pass membrane protein</topology>
    </subcellularLocation>
</comment>
<dbReference type="Pfam" id="PF04172">
    <property type="entry name" value="LrgB"/>
    <property type="match status" value="1"/>
</dbReference>
<feature type="transmembrane region" description="Helical" evidence="6">
    <location>
        <begin position="204"/>
        <end position="228"/>
    </location>
</feature>